<accession>A0A9D1YYU8</accession>
<evidence type="ECO:0000313" key="3">
    <source>
        <dbReference type="EMBL" id="HIY67620.1"/>
    </source>
</evidence>
<gene>
    <name evidence="3" type="ORF">H9830_15250</name>
</gene>
<keyword evidence="2" id="KW-0472">Membrane</keyword>
<sequence length="133" mass="13775">MTEPNEPTQEQTSEQRTVRVRRAPRYGVFMALGAVTLALAGGIVASMVEPGLQPDGSMVDTSPVIGFTIVIGFVVGAALGALVAVLLDATVGRKSVAAEAERTSITVHYEEADRSTDAAESDADSPPGSETKS</sequence>
<evidence type="ECO:0000256" key="1">
    <source>
        <dbReference type="SAM" id="MobiDB-lite"/>
    </source>
</evidence>
<feature type="region of interest" description="Disordered" evidence="1">
    <location>
        <begin position="102"/>
        <end position="133"/>
    </location>
</feature>
<feature type="transmembrane region" description="Helical" evidence="2">
    <location>
        <begin position="26"/>
        <end position="45"/>
    </location>
</feature>
<name>A0A9D1YYU8_9MICO</name>
<evidence type="ECO:0008006" key="5">
    <source>
        <dbReference type="Google" id="ProtNLM"/>
    </source>
</evidence>
<organism evidence="3 4">
    <name type="scientific">Candidatus Agrococcus pullicola</name>
    <dbReference type="NCBI Taxonomy" id="2838429"/>
    <lineage>
        <taxon>Bacteria</taxon>
        <taxon>Bacillati</taxon>
        <taxon>Actinomycetota</taxon>
        <taxon>Actinomycetes</taxon>
        <taxon>Micrococcales</taxon>
        <taxon>Microbacteriaceae</taxon>
        <taxon>Agrococcus</taxon>
    </lineage>
</organism>
<reference evidence="3" key="2">
    <citation type="submission" date="2021-04" db="EMBL/GenBank/DDBJ databases">
        <authorList>
            <person name="Gilroy R."/>
        </authorList>
    </citation>
    <scope>NUCLEOTIDE SEQUENCE</scope>
    <source>
        <strain evidence="3">ChiGjej1B1-98</strain>
    </source>
</reference>
<dbReference type="Proteomes" id="UP000824005">
    <property type="component" value="Unassembled WGS sequence"/>
</dbReference>
<reference evidence="3" key="1">
    <citation type="journal article" date="2021" name="PeerJ">
        <title>Extensive microbial diversity within the chicken gut microbiome revealed by metagenomics and culture.</title>
        <authorList>
            <person name="Gilroy R."/>
            <person name="Ravi A."/>
            <person name="Getino M."/>
            <person name="Pursley I."/>
            <person name="Horton D.L."/>
            <person name="Alikhan N.F."/>
            <person name="Baker D."/>
            <person name="Gharbi K."/>
            <person name="Hall N."/>
            <person name="Watson M."/>
            <person name="Adriaenssens E.M."/>
            <person name="Foster-Nyarko E."/>
            <person name="Jarju S."/>
            <person name="Secka A."/>
            <person name="Antonio M."/>
            <person name="Oren A."/>
            <person name="Chaudhuri R.R."/>
            <person name="La Ragione R."/>
            <person name="Hildebrand F."/>
            <person name="Pallen M.J."/>
        </authorList>
    </citation>
    <scope>NUCLEOTIDE SEQUENCE</scope>
    <source>
        <strain evidence="3">ChiGjej1B1-98</strain>
    </source>
</reference>
<feature type="compositionally biased region" description="Basic and acidic residues" evidence="1">
    <location>
        <begin position="108"/>
        <end position="117"/>
    </location>
</feature>
<keyword evidence="2" id="KW-0812">Transmembrane</keyword>
<protein>
    <recommendedName>
        <fullName evidence="5">Potassium transporter Trk</fullName>
    </recommendedName>
</protein>
<evidence type="ECO:0000256" key="2">
    <source>
        <dbReference type="SAM" id="Phobius"/>
    </source>
</evidence>
<feature type="transmembrane region" description="Helical" evidence="2">
    <location>
        <begin position="65"/>
        <end position="87"/>
    </location>
</feature>
<keyword evidence="2" id="KW-1133">Transmembrane helix</keyword>
<dbReference type="EMBL" id="DXDC01000463">
    <property type="protein sequence ID" value="HIY67620.1"/>
    <property type="molecule type" value="Genomic_DNA"/>
</dbReference>
<evidence type="ECO:0000313" key="4">
    <source>
        <dbReference type="Proteomes" id="UP000824005"/>
    </source>
</evidence>
<proteinExistence type="predicted"/>
<dbReference type="AlphaFoldDB" id="A0A9D1YYU8"/>
<comment type="caution">
    <text evidence="3">The sequence shown here is derived from an EMBL/GenBank/DDBJ whole genome shotgun (WGS) entry which is preliminary data.</text>
</comment>